<name>A0A8S2VCJ2_9BILA</name>
<dbReference type="GO" id="GO:0005634">
    <property type="term" value="C:nucleus"/>
    <property type="evidence" value="ECO:0007669"/>
    <property type="project" value="TreeGrafter"/>
</dbReference>
<reference evidence="1" key="1">
    <citation type="submission" date="2021-02" db="EMBL/GenBank/DDBJ databases">
        <authorList>
            <person name="Nowell W R."/>
        </authorList>
    </citation>
    <scope>NUCLEOTIDE SEQUENCE</scope>
</reference>
<sequence length="130" mass="15574">MIHGKEEMDDNNLQKPNVYNRYLPFYDSIQRQAYEKFDEIRMHLSRIIQLREIRPGFSIWSSKLQQFISLYGYYFTKADHLKLIDFYLSILSIDNLSLTNVQICFNLLQEKPSDHSRRIDHRLAIIISMG</sequence>
<dbReference type="InterPro" id="IPR035309">
    <property type="entry name" value="PSME4"/>
</dbReference>
<organism evidence="1 2">
    <name type="scientific">Rotaria magnacalcarata</name>
    <dbReference type="NCBI Taxonomy" id="392030"/>
    <lineage>
        <taxon>Eukaryota</taxon>
        <taxon>Metazoa</taxon>
        <taxon>Spiralia</taxon>
        <taxon>Gnathifera</taxon>
        <taxon>Rotifera</taxon>
        <taxon>Eurotatoria</taxon>
        <taxon>Bdelloidea</taxon>
        <taxon>Philodinida</taxon>
        <taxon>Philodinidae</taxon>
        <taxon>Rotaria</taxon>
    </lineage>
</organism>
<evidence type="ECO:0000313" key="1">
    <source>
        <dbReference type="EMBL" id="CAF4383556.1"/>
    </source>
</evidence>
<dbReference type="GO" id="GO:0070628">
    <property type="term" value="F:proteasome binding"/>
    <property type="evidence" value="ECO:0007669"/>
    <property type="project" value="InterPro"/>
</dbReference>
<proteinExistence type="predicted"/>
<dbReference type="GO" id="GO:0010499">
    <property type="term" value="P:proteasomal ubiquitin-independent protein catabolic process"/>
    <property type="evidence" value="ECO:0007669"/>
    <property type="project" value="TreeGrafter"/>
</dbReference>
<dbReference type="AlphaFoldDB" id="A0A8S2VCJ2"/>
<dbReference type="GO" id="GO:0016504">
    <property type="term" value="F:peptidase activator activity"/>
    <property type="evidence" value="ECO:0007669"/>
    <property type="project" value="InterPro"/>
</dbReference>
<protein>
    <submittedName>
        <fullName evidence="1">Uncharacterized protein</fullName>
    </submittedName>
</protein>
<accession>A0A8S2VCJ2</accession>
<dbReference type="EMBL" id="CAJOBH010051965">
    <property type="protein sequence ID" value="CAF4383556.1"/>
    <property type="molecule type" value="Genomic_DNA"/>
</dbReference>
<comment type="caution">
    <text evidence="1">The sequence shown here is derived from an EMBL/GenBank/DDBJ whole genome shotgun (WGS) entry which is preliminary data.</text>
</comment>
<dbReference type="Proteomes" id="UP000681967">
    <property type="component" value="Unassembled WGS sequence"/>
</dbReference>
<dbReference type="PANTHER" id="PTHR32170">
    <property type="entry name" value="PROTEASOME ACTIVATOR COMPLEX SUBUNIT 4"/>
    <property type="match status" value="1"/>
</dbReference>
<gene>
    <name evidence="1" type="ORF">BYL167_LOCUS30841</name>
</gene>
<evidence type="ECO:0000313" key="2">
    <source>
        <dbReference type="Proteomes" id="UP000681967"/>
    </source>
</evidence>
<dbReference type="PANTHER" id="PTHR32170:SF3">
    <property type="entry name" value="PROTEASOME ACTIVATOR COMPLEX SUBUNIT 4"/>
    <property type="match status" value="1"/>
</dbReference>
<dbReference type="GO" id="GO:0005829">
    <property type="term" value="C:cytosol"/>
    <property type="evidence" value="ECO:0007669"/>
    <property type="project" value="TreeGrafter"/>
</dbReference>